<keyword evidence="2" id="KW-1003">Cell membrane</keyword>
<gene>
    <name evidence="8" type="ORF">BSOLF_1709</name>
</gene>
<evidence type="ECO:0000256" key="4">
    <source>
        <dbReference type="ARBA" id="ARBA00022989"/>
    </source>
</evidence>
<evidence type="ECO:0000256" key="3">
    <source>
        <dbReference type="ARBA" id="ARBA00022692"/>
    </source>
</evidence>
<dbReference type="PANTHER" id="PTHR30287:SF2">
    <property type="entry name" value="BLL1001 PROTEIN"/>
    <property type="match status" value="1"/>
</dbReference>
<dbReference type="Proteomes" id="UP000244338">
    <property type="component" value="Unassembled WGS sequence"/>
</dbReference>
<accession>A0A2R6XZ37</accession>
<protein>
    <submittedName>
        <fullName evidence="8">ABC transporter, permease protein</fullName>
    </submittedName>
</protein>
<dbReference type="InterPro" id="IPR038766">
    <property type="entry name" value="Membrane_comp_ABC_pdt"/>
</dbReference>
<feature type="transmembrane region" description="Helical" evidence="6">
    <location>
        <begin position="274"/>
        <end position="296"/>
    </location>
</feature>
<comment type="caution">
    <text evidence="8">The sequence shown here is derived from an EMBL/GenBank/DDBJ whole genome shotgun (WGS) entry which is preliminary data.</text>
</comment>
<dbReference type="GO" id="GO:0005886">
    <property type="term" value="C:plasma membrane"/>
    <property type="evidence" value="ECO:0007669"/>
    <property type="project" value="UniProtKB-SubCell"/>
</dbReference>
<keyword evidence="5 6" id="KW-0472">Membrane</keyword>
<feature type="domain" description="ABC3 transporter permease C-terminal" evidence="7">
    <location>
        <begin position="225"/>
        <end position="336"/>
    </location>
</feature>
<feature type="transmembrane region" description="Helical" evidence="6">
    <location>
        <begin position="311"/>
        <end position="336"/>
    </location>
</feature>
<evidence type="ECO:0000259" key="7">
    <source>
        <dbReference type="Pfam" id="PF02687"/>
    </source>
</evidence>
<dbReference type="EMBL" id="PEBX01000083">
    <property type="protein sequence ID" value="PTQ55683.1"/>
    <property type="molecule type" value="Genomic_DNA"/>
</dbReference>
<sequence>MISELFGSMNQLFVKSAAPHYVQMHSGMINKAKIDLWASQSGLVRQNQTVEMVPVEGGTIYFADSDTSEKTSVMQFYFVRQNERFDFLLNLENEKVDVAEGEIAVPVFFMQQKHLSVGDKLRVVLPAFTKEFTISDFVRDVQMNPSLVHSKRFVVHPADYAMLKENVGAVEYLIEFQLKDPGRLGEFNKLYQSSDLPKTGPTIDLNLFKTLNALTDGVVAAVIILVSLLLILIATLVIRFTLLATLEEDYHEIGVLKAIGASRRDVRMLYLMKYVVLAALASACGYVVSFFVYGLVSVNVSLYFGKADNSIFHAIIPMIAVAFIFALVLLFCMLVLRKFNQVTAVDALRSGSIGETTVSRNRWRLHQNRFLPIPIFLGLKNVFQRHKMFGLLLFVFIASSFILIVPLHFLNTIQSPGFISYLGIGRSDIRIDLQHSDQMLDRYRQLIDAIRQDGDVERYSPLVTSRFKMINEDGTVDNLNIETGDFSIFPLKYVQGGAPRRENEIALSYLNAKEMGKRVGDSLRLLVDGEEKIMVVSGIYQDVTNGGRTAKAMLPFNPNSVLWYVVSLNVKPHVDLREKIEQYEKAFYPAKVTDLQGYLHQTLGNTIDQLRRILILTFFVAIFLSILITALFLKMLVAKDRQQIAIMRSIGFAPREIRTQYVTMALFVLTIGILLGTIFSNTLGQMLVSAVWSFLGASQIDFVIDPIQAYVICPLILILVVTVTAWLSTGKARQVSIAEMIKE</sequence>
<dbReference type="AlphaFoldDB" id="A0A2R6XZ37"/>
<feature type="transmembrane region" description="Helical" evidence="6">
    <location>
        <begin position="389"/>
        <end position="410"/>
    </location>
</feature>
<keyword evidence="3 6" id="KW-0812">Transmembrane</keyword>
<feature type="transmembrane region" description="Helical" evidence="6">
    <location>
        <begin position="613"/>
        <end position="633"/>
    </location>
</feature>
<evidence type="ECO:0000313" key="8">
    <source>
        <dbReference type="EMBL" id="PTQ55683.1"/>
    </source>
</evidence>
<evidence type="ECO:0000313" key="9">
    <source>
        <dbReference type="Proteomes" id="UP000244338"/>
    </source>
</evidence>
<evidence type="ECO:0000256" key="6">
    <source>
        <dbReference type="SAM" id="Phobius"/>
    </source>
</evidence>
<dbReference type="InterPro" id="IPR003838">
    <property type="entry name" value="ABC3_permease_C"/>
</dbReference>
<proteinExistence type="predicted"/>
<dbReference type="Pfam" id="PF02687">
    <property type="entry name" value="FtsX"/>
    <property type="match status" value="2"/>
</dbReference>
<evidence type="ECO:0000256" key="2">
    <source>
        <dbReference type="ARBA" id="ARBA00022475"/>
    </source>
</evidence>
<keyword evidence="4 6" id="KW-1133">Transmembrane helix</keyword>
<dbReference type="PANTHER" id="PTHR30287">
    <property type="entry name" value="MEMBRANE COMPONENT OF PREDICTED ABC SUPERFAMILY METABOLITE UPTAKE TRANSPORTER"/>
    <property type="match status" value="1"/>
</dbReference>
<comment type="subcellular location">
    <subcellularLocation>
        <location evidence="1">Cell membrane</location>
        <topology evidence="1">Multi-pass membrane protein</topology>
    </subcellularLocation>
</comment>
<feature type="transmembrane region" description="Helical" evidence="6">
    <location>
        <begin position="707"/>
        <end position="727"/>
    </location>
</feature>
<evidence type="ECO:0000256" key="1">
    <source>
        <dbReference type="ARBA" id="ARBA00004651"/>
    </source>
</evidence>
<name>A0A2R6XZ37_9BACL</name>
<reference evidence="9" key="1">
    <citation type="journal article" date="2018" name="Sci. Rep.">
        <title>Lignite coal burning seam in the remote Altai Mountains harbors a hydrogen-driven thermophilic microbial community.</title>
        <authorList>
            <person name="Kadnikov V.V."/>
            <person name="Mardanov A.V."/>
            <person name="Ivasenko D.A."/>
            <person name="Antsiferov D.V."/>
            <person name="Beletsky A.V."/>
            <person name="Karnachuk O.V."/>
            <person name="Ravin N.V."/>
        </authorList>
    </citation>
    <scope>NUCLEOTIDE SEQUENCE [LARGE SCALE GENOMIC DNA]</scope>
</reference>
<feature type="transmembrane region" description="Helical" evidence="6">
    <location>
        <begin position="218"/>
        <end position="238"/>
    </location>
</feature>
<evidence type="ECO:0000256" key="5">
    <source>
        <dbReference type="ARBA" id="ARBA00023136"/>
    </source>
</evidence>
<organism evidence="8 9">
    <name type="scientific">Candidatus Carbonibacillus altaicus</name>
    <dbReference type="NCBI Taxonomy" id="2163959"/>
    <lineage>
        <taxon>Bacteria</taxon>
        <taxon>Bacillati</taxon>
        <taxon>Bacillota</taxon>
        <taxon>Bacilli</taxon>
        <taxon>Bacillales</taxon>
        <taxon>Candidatus Carbonibacillus</taxon>
    </lineage>
</organism>
<feature type="transmembrane region" description="Helical" evidence="6">
    <location>
        <begin position="665"/>
        <end position="695"/>
    </location>
</feature>
<feature type="domain" description="ABC3 transporter permease C-terminal" evidence="7">
    <location>
        <begin position="616"/>
        <end position="736"/>
    </location>
</feature>